<dbReference type="OrthoDB" id="9808939at2"/>
<dbReference type="GO" id="GO:0008168">
    <property type="term" value="F:methyltransferase activity"/>
    <property type="evidence" value="ECO:0007669"/>
    <property type="project" value="UniProtKB-KW"/>
</dbReference>
<dbReference type="STRING" id="596315.HMPREF0634_1569"/>
<keyword evidence="3" id="KW-1185">Reference proteome</keyword>
<feature type="domain" description="Tetrapyrrole methylase" evidence="1">
    <location>
        <begin position="3"/>
        <end position="200"/>
    </location>
</feature>
<dbReference type="AlphaFoldDB" id="E0E3F5"/>
<sequence length="337" mass="38286">MALSIVGLGAGDISQISHGAMELLKSGRPVYLRTEKHPIVDLLDIGYRSFDQYYDSKEDFEQVYESIARELINLARDTDIVYAVPGHPRVAESTVGLVEKYALEEGVGIEIIPSMSFIDAMYNYLGFDPAEGFRLLDAFTIDKVNLDDRANIIVTQVYDRYIASNVKLVLMDYYQDDQEVWIVSGAGIKGLERKTRLALYDLDSQANDFDHLTSVYIPRSDGRPGQGRKYRALEDIIRGLESQDLGEMLERLEVKLLKAGLELDKDMKDSYEVILNRMLAVCQKAKKDLDSDFELMLEDLSDLLYALTLMAKEGSREGYFDLDELSDMAYFSYFEAE</sequence>
<dbReference type="eggNOG" id="COG3956">
    <property type="taxonomic scope" value="Bacteria"/>
</dbReference>
<dbReference type="InterPro" id="IPR004551">
    <property type="entry name" value="Dphthn_synthase"/>
</dbReference>
<reference evidence="2 3" key="1">
    <citation type="submission" date="2010-08" db="EMBL/GenBank/DDBJ databases">
        <authorList>
            <person name="Harkins D.M."/>
            <person name="Madupu R."/>
            <person name="Durkin A.S."/>
            <person name="Torralba M."/>
            <person name="Methe B."/>
            <person name="Sutton G.G."/>
            <person name="Nelson K.E."/>
        </authorList>
    </citation>
    <scope>NUCLEOTIDE SEQUENCE [LARGE SCALE GENOMIC DNA]</scope>
    <source>
        <strain evidence="2 3">DSM 17678</strain>
    </source>
</reference>
<dbReference type="PANTHER" id="PTHR10882">
    <property type="entry name" value="DIPHTHINE SYNTHASE"/>
    <property type="match status" value="1"/>
</dbReference>
<dbReference type="GO" id="GO:0032259">
    <property type="term" value="P:methylation"/>
    <property type="evidence" value="ECO:0007669"/>
    <property type="project" value="UniProtKB-KW"/>
</dbReference>
<evidence type="ECO:0000259" key="1">
    <source>
        <dbReference type="Pfam" id="PF00590"/>
    </source>
</evidence>
<dbReference type="PANTHER" id="PTHR10882:SF0">
    <property type="entry name" value="DIPHTHINE METHYL ESTER SYNTHASE"/>
    <property type="match status" value="1"/>
</dbReference>
<dbReference type="RefSeq" id="WP_007789677.1">
    <property type="nucleotide sequence ID" value="NZ_ADGQ01000056.1"/>
</dbReference>
<protein>
    <submittedName>
        <fullName evidence="2">Tetrapyrrole methylase</fullName>
    </submittedName>
</protein>
<dbReference type="InterPro" id="IPR035013">
    <property type="entry name" value="YabN_N"/>
</dbReference>
<name>E0E3F5_9FIRM</name>
<evidence type="ECO:0000313" key="3">
    <source>
        <dbReference type="Proteomes" id="UP000003244"/>
    </source>
</evidence>
<dbReference type="InterPro" id="IPR035996">
    <property type="entry name" value="4pyrrol_Methylase_sf"/>
</dbReference>
<evidence type="ECO:0000313" key="2">
    <source>
        <dbReference type="EMBL" id="EFM64600.1"/>
    </source>
</evidence>
<dbReference type="GO" id="GO:0017183">
    <property type="term" value="P:protein histidyl modification to diphthamide"/>
    <property type="evidence" value="ECO:0007669"/>
    <property type="project" value="InterPro"/>
</dbReference>
<organism evidence="2 3">
    <name type="scientific">Peptostreptococcus stomatis DSM 17678</name>
    <dbReference type="NCBI Taxonomy" id="596315"/>
    <lineage>
        <taxon>Bacteria</taxon>
        <taxon>Bacillati</taxon>
        <taxon>Bacillota</taxon>
        <taxon>Clostridia</taxon>
        <taxon>Peptostreptococcales</taxon>
        <taxon>Peptostreptococcaceae</taxon>
        <taxon>Peptostreptococcus</taxon>
    </lineage>
</organism>
<dbReference type="SUPFAM" id="SSF53790">
    <property type="entry name" value="Tetrapyrrole methylase"/>
    <property type="match status" value="1"/>
</dbReference>
<dbReference type="InterPro" id="IPR014777">
    <property type="entry name" value="4pyrrole_Mease_sub1"/>
</dbReference>
<dbReference type="CDD" id="cd11723">
    <property type="entry name" value="YabN_N_like"/>
    <property type="match status" value="1"/>
</dbReference>
<dbReference type="Pfam" id="PF00590">
    <property type="entry name" value="TP_methylase"/>
    <property type="match status" value="1"/>
</dbReference>
<dbReference type="Gene3D" id="3.40.1010.10">
    <property type="entry name" value="Cobalt-precorrin-4 Transmethylase, Domain 1"/>
    <property type="match status" value="1"/>
</dbReference>
<dbReference type="EMBL" id="ADGQ01000056">
    <property type="protein sequence ID" value="EFM64600.1"/>
    <property type="molecule type" value="Genomic_DNA"/>
</dbReference>
<keyword evidence="2" id="KW-0808">Transferase</keyword>
<dbReference type="InterPro" id="IPR000878">
    <property type="entry name" value="4pyrrol_Mease"/>
</dbReference>
<proteinExistence type="predicted"/>
<keyword evidence="2" id="KW-0489">Methyltransferase</keyword>
<comment type="caution">
    <text evidence="2">The sequence shown here is derived from an EMBL/GenBank/DDBJ whole genome shotgun (WGS) entry which is preliminary data.</text>
</comment>
<gene>
    <name evidence="2" type="ORF">HMPREF0634_1569</name>
</gene>
<dbReference type="GeneID" id="84800795"/>
<dbReference type="Proteomes" id="UP000003244">
    <property type="component" value="Unassembled WGS sequence"/>
</dbReference>
<accession>E0E3F5</accession>